<proteinExistence type="predicted"/>
<keyword evidence="2" id="KW-1185">Reference proteome</keyword>
<gene>
    <name evidence="1" type="ORF">PsorP6_005788</name>
</gene>
<name>A0ACC0W3E5_9STRA</name>
<dbReference type="EMBL" id="CM047583">
    <property type="protein sequence ID" value="KAI9912851.1"/>
    <property type="molecule type" value="Genomic_DNA"/>
</dbReference>
<accession>A0ACC0W3E5</accession>
<reference evidence="1 2" key="1">
    <citation type="journal article" date="2022" name="bioRxiv">
        <title>The genome of the oomycete Peronosclerospora sorghi, a cosmopolitan pathogen of maize and sorghum, is inflated with dispersed pseudogenes.</title>
        <authorList>
            <person name="Fletcher K."/>
            <person name="Martin F."/>
            <person name="Isakeit T."/>
            <person name="Cavanaugh K."/>
            <person name="Magill C."/>
            <person name="Michelmore R."/>
        </authorList>
    </citation>
    <scope>NUCLEOTIDE SEQUENCE [LARGE SCALE GENOMIC DNA]</scope>
    <source>
        <strain evidence="1">P6</strain>
    </source>
</reference>
<organism evidence="1 2">
    <name type="scientific">Peronosclerospora sorghi</name>
    <dbReference type="NCBI Taxonomy" id="230839"/>
    <lineage>
        <taxon>Eukaryota</taxon>
        <taxon>Sar</taxon>
        <taxon>Stramenopiles</taxon>
        <taxon>Oomycota</taxon>
        <taxon>Peronosporomycetes</taxon>
        <taxon>Peronosporales</taxon>
        <taxon>Peronosporaceae</taxon>
        <taxon>Peronosclerospora</taxon>
    </lineage>
</organism>
<protein>
    <submittedName>
        <fullName evidence="1">Uncharacterized protein</fullName>
    </submittedName>
</protein>
<evidence type="ECO:0000313" key="2">
    <source>
        <dbReference type="Proteomes" id="UP001163321"/>
    </source>
</evidence>
<comment type="caution">
    <text evidence="1">The sequence shown here is derived from an EMBL/GenBank/DDBJ whole genome shotgun (WGS) entry which is preliminary data.</text>
</comment>
<sequence length="110" mass="12872">MKKERAVLKLRNLGSGNQRRALCSESIPIRLGRFCWFFYPKAYRFWNEQLAMFHKYVLLRLAMYPPDVLCFATLAALRAPFKVPDIGCGWIIVFESFQIPFMLHNEIAPS</sequence>
<evidence type="ECO:0000313" key="1">
    <source>
        <dbReference type="EMBL" id="KAI9912851.1"/>
    </source>
</evidence>
<dbReference type="Proteomes" id="UP001163321">
    <property type="component" value="Chromosome 4"/>
</dbReference>